<protein>
    <submittedName>
        <fullName evidence="1">Uncharacterized protein</fullName>
    </submittedName>
</protein>
<evidence type="ECO:0000313" key="2">
    <source>
        <dbReference type="Proteomes" id="UP000247152"/>
    </source>
</evidence>
<proteinExistence type="predicted"/>
<dbReference type="Proteomes" id="UP000247152">
    <property type="component" value="Unassembled WGS sequence"/>
</dbReference>
<evidence type="ECO:0000313" key="1">
    <source>
        <dbReference type="EMBL" id="PWY57078.1"/>
    </source>
</evidence>
<name>A0A317U7B1_9GAMM</name>
<sequence>MFIEVVACEILVLVLVALVTKRDGSFMTEEDHSEQDKPNEHRGVVHVRVFYAIKNQSGNDLKAVSR</sequence>
<dbReference type="EMBL" id="QHJG01000004">
    <property type="protein sequence ID" value="PWY57078.1"/>
    <property type="molecule type" value="Genomic_DNA"/>
</dbReference>
<reference evidence="1 2" key="1">
    <citation type="submission" date="2018-05" db="EMBL/GenBank/DDBJ databases">
        <title>Legionella qingyii sp.nov., whole genome shotgun sequence.</title>
        <authorList>
            <person name="Wu H."/>
            <person name="Zhu Q."/>
            <person name="Hu C."/>
        </authorList>
    </citation>
    <scope>NUCLEOTIDE SEQUENCE [LARGE SCALE GENOMIC DNA]</scope>
    <source>
        <strain evidence="1 2">HEB18</strain>
    </source>
</reference>
<dbReference type="AlphaFoldDB" id="A0A317U7B1"/>
<comment type="caution">
    <text evidence="1">The sequence shown here is derived from an EMBL/GenBank/DDBJ whole genome shotgun (WGS) entry which is preliminary data.</text>
</comment>
<gene>
    <name evidence="1" type="ORF">DGG96_03575</name>
</gene>
<organism evidence="1 2">
    <name type="scientific">Legionella qingyii</name>
    <dbReference type="NCBI Taxonomy" id="2184757"/>
    <lineage>
        <taxon>Bacteria</taxon>
        <taxon>Pseudomonadati</taxon>
        <taxon>Pseudomonadota</taxon>
        <taxon>Gammaproteobacteria</taxon>
        <taxon>Legionellales</taxon>
        <taxon>Legionellaceae</taxon>
        <taxon>Legionella</taxon>
    </lineage>
</organism>
<accession>A0A317U7B1</accession>